<reference evidence="1 2" key="1">
    <citation type="submission" date="2009-06" db="EMBL/GenBank/DDBJ databases">
        <title>Complete sequence of Desulfovibrio salexigens DSM 2638.</title>
        <authorList>
            <consortium name="US DOE Joint Genome Institute"/>
            <person name="Lucas S."/>
            <person name="Copeland A."/>
            <person name="Lapidus A."/>
            <person name="Glavina del Rio T."/>
            <person name="Tice H."/>
            <person name="Bruce D."/>
            <person name="Goodwin L."/>
            <person name="Pitluck S."/>
            <person name="Munk A.C."/>
            <person name="Brettin T."/>
            <person name="Detter J.C."/>
            <person name="Han C."/>
            <person name="Tapia R."/>
            <person name="Larimer F."/>
            <person name="Land M."/>
            <person name="Hauser L."/>
            <person name="Kyrpides N."/>
            <person name="Anderson I."/>
            <person name="Wall J.D."/>
            <person name="Arkin A.P."/>
            <person name="Dehal P."/>
            <person name="Chivian D."/>
            <person name="Giles B."/>
            <person name="Hazen T.C."/>
        </authorList>
    </citation>
    <scope>NUCLEOTIDE SEQUENCE [LARGE SCALE GENOMIC DNA]</scope>
    <source>
        <strain evidence="2">ATCC 14822 / DSM 2638 / NCIMB 8403 / VKM B-1763</strain>
    </source>
</reference>
<evidence type="ECO:0000313" key="1">
    <source>
        <dbReference type="EMBL" id="ACS80407.1"/>
    </source>
</evidence>
<dbReference type="KEGG" id="dsa:Desal_2351"/>
<gene>
    <name evidence="1" type="ordered locus">Desal_2351</name>
</gene>
<sequence length="196" mass="21988">MYGFEVDGGFKFYKFRDFDGTQSLADGHLHWFWETMRKAGQIPVIFYDGTVENFRDFQNLVLREDQHFFFGFKDQQPAGLFWLNGFTSKSCFVHLAIMPGFHGKGTLLMGRGVLRHLLSVTDVAGGYVFDCIKGLIPVTNPLACRMAERSGFTKVGILPQAAYLAADDKSMDAAIFCAVRNKAGAMPETENFKQGE</sequence>
<dbReference type="EMBL" id="CP001649">
    <property type="protein sequence ID" value="ACS80407.1"/>
    <property type="molecule type" value="Genomic_DNA"/>
</dbReference>
<dbReference type="eggNOG" id="ENOG5032261">
    <property type="taxonomic scope" value="Bacteria"/>
</dbReference>
<accession>C6BXA1</accession>
<dbReference type="SUPFAM" id="SSF55729">
    <property type="entry name" value="Acyl-CoA N-acyltransferases (Nat)"/>
    <property type="match status" value="1"/>
</dbReference>
<evidence type="ECO:0000313" key="2">
    <source>
        <dbReference type="Proteomes" id="UP000002601"/>
    </source>
</evidence>
<evidence type="ECO:0008006" key="3">
    <source>
        <dbReference type="Google" id="ProtNLM"/>
    </source>
</evidence>
<dbReference type="HOGENOM" id="CLU_1388275_0_0_7"/>
<proteinExistence type="predicted"/>
<protein>
    <recommendedName>
        <fullName evidence="3">N-acetyltransferase domain-containing protein</fullName>
    </recommendedName>
</protein>
<dbReference type="RefSeq" id="WP_015852223.1">
    <property type="nucleotide sequence ID" value="NC_012881.1"/>
</dbReference>
<dbReference type="Gene3D" id="3.40.630.30">
    <property type="match status" value="1"/>
</dbReference>
<dbReference type="Proteomes" id="UP000002601">
    <property type="component" value="Chromosome"/>
</dbReference>
<keyword evidence="2" id="KW-1185">Reference proteome</keyword>
<name>C6BXA1_MARSD</name>
<dbReference type="InterPro" id="IPR016181">
    <property type="entry name" value="Acyl_CoA_acyltransferase"/>
</dbReference>
<dbReference type="STRING" id="526222.Desal_2351"/>
<organism evidence="1 2">
    <name type="scientific">Maridesulfovibrio salexigens (strain ATCC 14822 / DSM 2638 / NCIMB 8403 / VKM B-1763)</name>
    <name type="common">Desulfovibrio salexigens</name>
    <dbReference type="NCBI Taxonomy" id="526222"/>
    <lineage>
        <taxon>Bacteria</taxon>
        <taxon>Pseudomonadati</taxon>
        <taxon>Thermodesulfobacteriota</taxon>
        <taxon>Desulfovibrionia</taxon>
        <taxon>Desulfovibrionales</taxon>
        <taxon>Desulfovibrionaceae</taxon>
        <taxon>Maridesulfovibrio</taxon>
    </lineage>
</organism>
<dbReference type="AlphaFoldDB" id="C6BXA1"/>
<dbReference type="OrthoDB" id="5452444at2"/>